<comment type="caution">
    <text evidence="5">The sequence shown here is derived from an EMBL/GenBank/DDBJ whole genome shotgun (WGS) entry which is preliminary data.</text>
</comment>
<evidence type="ECO:0000256" key="1">
    <source>
        <dbReference type="ARBA" id="ARBA00001971"/>
    </source>
</evidence>
<keyword evidence="4" id="KW-0560">Oxidoreductase</keyword>
<dbReference type="GO" id="GO:0016705">
    <property type="term" value="F:oxidoreductase activity, acting on paired donors, with incorporation or reduction of molecular oxygen"/>
    <property type="evidence" value="ECO:0007669"/>
    <property type="project" value="InterPro"/>
</dbReference>
<sequence length="530" mass="60270">MELPHLKQVAAVAFLAFVVFRILHKWWFRIKYDWHLIPGPQGYPLIGNLPQLVGWEKPQMHLAVTRLAKEYGKIFKAELPGIGRNLWVTDPEYLQNHITGHGNHGLPKAPLYKALRKLFTPTDNDGIFSTQEMNVRWKVVRKGVSKAFSVEALRAVFPHVLKKADELSDIIKATPVKEPIDVQPLLSRLALDIVGLAGFRIDFKALQDKDCRLFEALMFCSTDMFISTANPFRGMVKWLFPTGKLAQDCKKMYSQLHSEYEWILGELRGRGEPSADDLSLWACLMRLKDPESGAPLDDEAIRPEVATFVTGATDTTAHQIMWVLFIIAALQEVQQKIEAEMKDSGLFQRLRDGSVNRVTYADIAGLNYLLMVVKEGMRMFPVVPLGSVRMTTKDGERVYGYRVPKGTLVNAAFHPLYNAPWLWEEPERFIPERWSNQAPMEASDVEARPEKKSASRRFWAFSDGPRDCVGQRLALMELYTVLAVLLAKFEIRLADRMCGWEGVASRQYNAMALSIDGGMWLNFQPRIDNA</sequence>
<comment type="similarity">
    <text evidence="2 4">Belongs to the cytochrome P450 family.</text>
</comment>
<evidence type="ECO:0000313" key="6">
    <source>
        <dbReference type="Proteomes" id="UP000708148"/>
    </source>
</evidence>
<evidence type="ECO:0008006" key="7">
    <source>
        <dbReference type="Google" id="ProtNLM"/>
    </source>
</evidence>
<organism evidence="5 6">
    <name type="scientific">Ostreobium quekettii</name>
    <dbReference type="NCBI Taxonomy" id="121088"/>
    <lineage>
        <taxon>Eukaryota</taxon>
        <taxon>Viridiplantae</taxon>
        <taxon>Chlorophyta</taxon>
        <taxon>core chlorophytes</taxon>
        <taxon>Ulvophyceae</taxon>
        <taxon>TCBD clade</taxon>
        <taxon>Bryopsidales</taxon>
        <taxon>Ostreobineae</taxon>
        <taxon>Ostreobiaceae</taxon>
        <taxon>Ostreobium</taxon>
    </lineage>
</organism>
<dbReference type="InterPro" id="IPR017972">
    <property type="entry name" value="Cyt_P450_CS"/>
</dbReference>
<dbReference type="GO" id="GO:0005506">
    <property type="term" value="F:iron ion binding"/>
    <property type="evidence" value="ECO:0007669"/>
    <property type="project" value="InterPro"/>
</dbReference>
<evidence type="ECO:0000256" key="3">
    <source>
        <dbReference type="PIRSR" id="PIRSR602401-1"/>
    </source>
</evidence>
<dbReference type="SUPFAM" id="SSF48264">
    <property type="entry name" value="Cytochrome P450"/>
    <property type="match status" value="1"/>
</dbReference>
<dbReference type="PRINTS" id="PR00463">
    <property type="entry name" value="EP450I"/>
</dbReference>
<keyword evidence="3 4" id="KW-0349">Heme</keyword>
<dbReference type="EMBL" id="CAJHUC010000922">
    <property type="protein sequence ID" value="CAD7698929.1"/>
    <property type="molecule type" value="Genomic_DNA"/>
</dbReference>
<dbReference type="Pfam" id="PF00067">
    <property type="entry name" value="p450"/>
    <property type="match status" value="1"/>
</dbReference>
<dbReference type="InterPro" id="IPR036396">
    <property type="entry name" value="Cyt_P450_sf"/>
</dbReference>
<dbReference type="GO" id="GO:0020037">
    <property type="term" value="F:heme binding"/>
    <property type="evidence" value="ECO:0007669"/>
    <property type="project" value="InterPro"/>
</dbReference>
<dbReference type="AlphaFoldDB" id="A0A8S1IV52"/>
<keyword evidence="3 4" id="KW-0408">Iron</keyword>
<keyword evidence="6" id="KW-1185">Reference proteome</keyword>
<comment type="cofactor">
    <cofactor evidence="1 3">
        <name>heme</name>
        <dbReference type="ChEBI" id="CHEBI:30413"/>
    </cofactor>
</comment>
<evidence type="ECO:0000313" key="5">
    <source>
        <dbReference type="EMBL" id="CAD7698929.1"/>
    </source>
</evidence>
<name>A0A8S1IV52_9CHLO</name>
<dbReference type="InterPro" id="IPR001128">
    <property type="entry name" value="Cyt_P450"/>
</dbReference>
<dbReference type="Proteomes" id="UP000708148">
    <property type="component" value="Unassembled WGS sequence"/>
</dbReference>
<evidence type="ECO:0000256" key="2">
    <source>
        <dbReference type="ARBA" id="ARBA00010617"/>
    </source>
</evidence>
<dbReference type="PANTHER" id="PTHR24305:SF166">
    <property type="entry name" value="CYTOCHROME P450 12A4, MITOCHONDRIAL-RELATED"/>
    <property type="match status" value="1"/>
</dbReference>
<dbReference type="GO" id="GO:0004497">
    <property type="term" value="F:monooxygenase activity"/>
    <property type="evidence" value="ECO:0007669"/>
    <property type="project" value="UniProtKB-KW"/>
</dbReference>
<dbReference type="PANTHER" id="PTHR24305">
    <property type="entry name" value="CYTOCHROME P450"/>
    <property type="match status" value="1"/>
</dbReference>
<dbReference type="InterPro" id="IPR050121">
    <property type="entry name" value="Cytochrome_P450_monoxygenase"/>
</dbReference>
<feature type="binding site" description="axial binding residue" evidence="3">
    <location>
        <position position="468"/>
    </location>
    <ligand>
        <name>heme</name>
        <dbReference type="ChEBI" id="CHEBI:30413"/>
    </ligand>
    <ligandPart>
        <name>Fe</name>
        <dbReference type="ChEBI" id="CHEBI:18248"/>
    </ligandPart>
</feature>
<accession>A0A8S1IV52</accession>
<reference evidence="5" key="1">
    <citation type="submission" date="2020-12" db="EMBL/GenBank/DDBJ databases">
        <authorList>
            <person name="Iha C."/>
        </authorList>
    </citation>
    <scope>NUCLEOTIDE SEQUENCE</scope>
</reference>
<dbReference type="PRINTS" id="PR00385">
    <property type="entry name" value="P450"/>
</dbReference>
<dbReference type="InterPro" id="IPR002401">
    <property type="entry name" value="Cyt_P450_E_grp-I"/>
</dbReference>
<dbReference type="OrthoDB" id="6764281at2759"/>
<gene>
    <name evidence="5" type="ORF">OSTQU699_LOCUS4288</name>
</gene>
<keyword evidence="4" id="KW-0503">Monooxygenase</keyword>
<keyword evidence="3 4" id="KW-0479">Metal-binding</keyword>
<protein>
    <recommendedName>
        <fullName evidence="7">Cytochrome P450</fullName>
    </recommendedName>
</protein>
<proteinExistence type="inferred from homology"/>
<dbReference type="PROSITE" id="PS00086">
    <property type="entry name" value="CYTOCHROME_P450"/>
    <property type="match status" value="1"/>
</dbReference>
<evidence type="ECO:0000256" key="4">
    <source>
        <dbReference type="RuleBase" id="RU000461"/>
    </source>
</evidence>
<dbReference type="Gene3D" id="1.10.630.10">
    <property type="entry name" value="Cytochrome P450"/>
    <property type="match status" value="1"/>
</dbReference>